<keyword evidence="3" id="KW-1185">Reference proteome</keyword>
<dbReference type="SUPFAM" id="SSF69318">
    <property type="entry name" value="Integrin alpha N-terminal domain"/>
    <property type="match status" value="1"/>
</dbReference>
<organism evidence="2 3">
    <name type="scientific">Nonomuraea spiralis</name>
    <dbReference type="NCBI Taxonomy" id="46182"/>
    <lineage>
        <taxon>Bacteria</taxon>
        <taxon>Bacillati</taxon>
        <taxon>Actinomycetota</taxon>
        <taxon>Actinomycetes</taxon>
        <taxon>Streptosporangiales</taxon>
        <taxon>Streptosporangiaceae</taxon>
        <taxon>Nonomuraea</taxon>
    </lineage>
</organism>
<dbReference type="InterPro" id="IPR028994">
    <property type="entry name" value="Integrin_alpha_N"/>
</dbReference>
<dbReference type="Proteomes" id="UP001589647">
    <property type="component" value="Unassembled WGS sequence"/>
</dbReference>
<proteinExistence type="predicted"/>
<evidence type="ECO:0000313" key="2">
    <source>
        <dbReference type="EMBL" id="MFB9208761.1"/>
    </source>
</evidence>
<comment type="caution">
    <text evidence="2">The sequence shown here is derived from an EMBL/GenBank/DDBJ whole genome shotgun (WGS) entry which is preliminary data.</text>
</comment>
<evidence type="ECO:0000313" key="3">
    <source>
        <dbReference type="Proteomes" id="UP001589647"/>
    </source>
</evidence>
<feature type="region of interest" description="Disordered" evidence="1">
    <location>
        <begin position="93"/>
        <end position="112"/>
    </location>
</feature>
<evidence type="ECO:0008006" key="4">
    <source>
        <dbReference type="Google" id="ProtNLM"/>
    </source>
</evidence>
<name>A0ABV5IW14_9ACTN</name>
<protein>
    <recommendedName>
        <fullName evidence="4">VCBS repeat-containing protein</fullName>
    </recommendedName>
</protein>
<reference evidence="2 3" key="1">
    <citation type="submission" date="2024-09" db="EMBL/GenBank/DDBJ databases">
        <authorList>
            <person name="Sun Q."/>
            <person name="Mori K."/>
        </authorList>
    </citation>
    <scope>NUCLEOTIDE SEQUENCE [LARGE SCALE GENOMIC DNA]</scope>
    <source>
        <strain evidence="2 3">CCM 3426</strain>
    </source>
</reference>
<dbReference type="EMBL" id="JBHMEI010000078">
    <property type="protein sequence ID" value="MFB9208761.1"/>
    <property type="molecule type" value="Genomic_DNA"/>
</dbReference>
<sequence>MAAGDVHGTGRQQIALITSRTPGESPYLYLLDDLTPEIATRENSPRAWGALCNADNRDVLGCPKKDSRLAMGDVDGNGHVDLVMTNPSMRGIQIWARPTPPRPGRREPAGSS</sequence>
<dbReference type="RefSeq" id="WP_189647774.1">
    <property type="nucleotide sequence ID" value="NZ_BMRC01000005.1"/>
</dbReference>
<gene>
    <name evidence="2" type="ORF">ACFFV7_46795</name>
</gene>
<accession>A0ABV5IW14</accession>
<evidence type="ECO:0000256" key="1">
    <source>
        <dbReference type="SAM" id="MobiDB-lite"/>
    </source>
</evidence>